<proteinExistence type="predicted"/>
<sequence length="307" mass="34842">MQNVQPPQESIPGPFLLRILFPSRKVDCPHGSLWVYNTIRMIYKNTSYNDGKFWHSAEAKHRIPLQSSGVEKELEEVDASGKSNLEWKVYKVQKSFIFFAGLELHGIKIDWSTMNVHKGINRYSAEEKEKARKELWRMQVKFEGELCEPIDLDTKKRCRTSGSQTSNKHSRKSENTESGERAEHTEAVASGPDDKGKAKVDEWPKKPDEKNLEKQDAAQMRRARRENIEANRPGGRVLAGSEPGQNSQTGSDRGHGQGGMKSPCPPRLPMQVEEVAGHVKGFVDQMLHDFKIANQEHDGLQKRLEEA</sequence>
<dbReference type="EMBL" id="JBHFFA010000003">
    <property type="protein sequence ID" value="KAL2633506.1"/>
    <property type="molecule type" value="Genomic_DNA"/>
</dbReference>
<evidence type="ECO:0000256" key="1">
    <source>
        <dbReference type="SAM" id="MobiDB-lite"/>
    </source>
</evidence>
<dbReference type="AlphaFoldDB" id="A0ABD1YRW1"/>
<feature type="region of interest" description="Disordered" evidence="1">
    <location>
        <begin position="157"/>
        <end position="268"/>
    </location>
</feature>
<comment type="caution">
    <text evidence="2">The sequence shown here is derived from an EMBL/GenBank/DDBJ whole genome shotgun (WGS) entry which is preliminary data.</text>
</comment>
<keyword evidence="3" id="KW-1185">Reference proteome</keyword>
<evidence type="ECO:0000313" key="3">
    <source>
        <dbReference type="Proteomes" id="UP001605036"/>
    </source>
</evidence>
<accession>A0ABD1YRW1</accession>
<evidence type="ECO:0000313" key="2">
    <source>
        <dbReference type="EMBL" id="KAL2633506.1"/>
    </source>
</evidence>
<reference evidence="2 3" key="1">
    <citation type="submission" date="2024-09" db="EMBL/GenBank/DDBJ databases">
        <title>Chromosome-scale assembly of Riccia fluitans.</title>
        <authorList>
            <person name="Paukszto L."/>
            <person name="Sawicki J."/>
            <person name="Karawczyk K."/>
            <person name="Piernik-Szablinska J."/>
            <person name="Szczecinska M."/>
            <person name="Mazdziarz M."/>
        </authorList>
    </citation>
    <scope>NUCLEOTIDE SEQUENCE [LARGE SCALE GENOMIC DNA]</scope>
    <source>
        <strain evidence="2">Rf_01</strain>
        <tissue evidence="2">Aerial parts of the thallus</tissue>
    </source>
</reference>
<dbReference type="Proteomes" id="UP001605036">
    <property type="component" value="Unassembled WGS sequence"/>
</dbReference>
<feature type="compositionally biased region" description="Basic and acidic residues" evidence="1">
    <location>
        <begin position="172"/>
        <end position="216"/>
    </location>
</feature>
<name>A0ABD1YRW1_9MARC</name>
<gene>
    <name evidence="2" type="ORF">R1flu_004985</name>
</gene>
<organism evidence="2 3">
    <name type="scientific">Riccia fluitans</name>
    <dbReference type="NCBI Taxonomy" id="41844"/>
    <lineage>
        <taxon>Eukaryota</taxon>
        <taxon>Viridiplantae</taxon>
        <taxon>Streptophyta</taxon>
        <taxon>Embryophyta</taxon>
        <taxon>Marchantiophyta</taxon>
        <taxon>Marchantiopsida</taxon>
        <taxon>Marchantiidae</taxon>
        <taxon>Marchantiales</taxon>
        <taxon>Ricciaceae</taxon>
        <taxon>Riccia</taxon>
    </lineage>
</organism>
<protein>
    <submittedName>
        <fullName evidence="2">Uncharacterized protein</fullName>
    </submittedName>
</protein>